<organism evidence="8 9">
    <name type="scientific">Streptomyces chilikensis</name>
    <dbReference type="NCBI Taxonomy" id="1194079"/>
    <lineage>
        <taxon>Bacteria</taxon>
        <taxon>Bacillati</taxon>
        <taxon>Actinomycetota</taxon>
        <taxon>Actinomycetes</taxon>
        <taxon>Kitasatosporales</taxon>
        <taxon>Streptomycetaceae</taxon>
        <taxon>Streptomyces</taxon>
    </lineage>
</organism>
<dbReference type="InterPro" id="IPR013324">
    <property type="entry name" value="RNA_pol_sigma_r3/r4-like"/>
</dbReference>
<feature type="region of interest" description="Disordered" evidence="6">
    <location>
        <begin position="222"/>
        <end position="272"/>
    </location>
</feature>
<feature type="region of interest" description="Disordered" evidence="6">
    <location>
        <begin position="167"/>
        <end position="186"/>
    </location>
</feature>
<feature type="compositionally biased region" description="Low complexity" evidence="6">
    <location>
        <begin position="167"/>
        <end position="176"/>
    </location>
</feature>
<dbReference type="InterPro" id="IPR039425">
    <property type="entry name" value="RNA_pol_sigma-70-like"/>
</dbReference>
<protein>
    <submittedName>
        <fullName evidence="8">RNA polymerase subunit sigma-70</fullName>
    </submittedName>
</protein>
<evidence type="ECO:0000256" key="6">
    <source>
        <dbReference type="SAM" id="MobiDB-lite"/>
    </source>
</evidence>
<dbReference type="PANTHER" id="PTHR43133:SF8">
    <property type="entry name" value="RNA POLYMERASE SIGMA FACTOR HI_1459-RELATED"/>
    <property type="match status" value="1"/>
</dbReference>
<evidence type="ECO:0000256" key="2">
    <source>
        <dbReference type="ARBA" id="ARBA00023015"/>
    </source>
</evidence>
<evidence type="ECO:0000313" key="8">
    <source>
        <dbReference type="EMBL" id="MEU9580474.1"/>
    </source>
</evidence>
<dbReference type="Gene3D" id="1.10.1740.10">
    <property type="match status" value="1"/>
</dbReference>
<keyword evidence="9" id="KW-1185">Reference proteome</keyword>
<keyword evidence="3" id="KW-0731">Sigma factor</keyword>
<comment type="similarity">
    <text evidence="1">Belongs to the sigma-70 factor family. ECF subfamily.</text>
</comment>
<dbReference type="InterPro" id="IPR013325">
    <property type="entry name" value="RNA_pol_sigma_r2"/>
</dbReference>
<keyword evidence="7" id="KW-1133">Transmembrane helix</keyword>
<evidence type="ECO:0000256" key="3">
    <source>
        <dbReference type="ARBA" id="ARBA00023082"/>
    </source>
</evidence>
<feature type="compositionally biased region" description="Low complexity" evidence="6">
    <location>
        <begin position="235"/>
        <end position="249"/>
    </location>
</feature>
<keyword evidence="7" id="KW-0472">Membrane</keyword>
<accession>A0ABV3EW90</accession>
<evidence type="ECO:0000256" key="4">
    <source>
        <dbReference type="ARBA" id="ARBA00023125"/>
    </source>
</evidence>
<evidence type="ECO:0000256" key="7">
    <source>
        <dbReference type="SAM" id="Phobius"/>
    </source>
</evidence>
<evidence type="ECO:0000313" key="9">
    <source>
        <dbReference type="Proteomes" id="UP001551584"/>
    </source>
</evidence>
<evidence type="ECO:0000256" key="5">
    <source>
        <dbReference type="ARBA" id="ARBA00023163"/>
    </source>
</evidence>
<dbReference type="SUPFAM" id="SSF88946">
    <property type="entry name" value="Sigma2 domain of RNA polymerase sigma factors"/>
    <property type="match status" value="1"/>
</dbReference>
<keyword evidence="5" id="KW-0804">Transcription</keyword>
<dbReference type="Proteomes" id="UP001551584">
    <property type="component" value="Unassembled WGS sequence"/>
</dbReference>
<gene>
    <name evidence="8" type="ORF">AB0D95_24970</name>
</gene>
<sequence>MTPEEAFDELYASCAPTLVRQTYLLTGRHALALESVERAFRHAWHRWPEVALDPDPPSWVRAAAYDHALSPWRRRRRCRREERAWAAIVSSPADLALLAALAALPPRHRRTLLLHDGLGLDLPGTAAETEASTAAATARLRYAREAVAAASPEFGDPGTLRLRMAETARAATSTTRPRPPRPPVVRRRAERVARWWTGAAVAVAAVLGTLVTTGLVTAVTRYEQPPAPEGERARVAPVPGAPGPSSGAGRTRGAEPEGAPDAERARVPPQAG</sequence>
<proteinExistence type="inferred from homology"/>
<dbReference type="PANTHER" id="PTHR43133">
    <property type="entry name" value="RNA POLYMERASE ECF-TYPE SIGMA FACTO"/>
    <property type="match status" value="1"/>
</dbReference>
<reference evidence="8 9" key="1">
    <citation type="submission" date="2024-06" db="EMBL/GenBank/DDBJ databases">
        <title>The Natural Products Discovery Center: Release of the First 8490 Sequenced Strains for Exploring Actinobacteria Biosynthetic Diversity.</title>
        <authorList>
            <person name="Kalkreuter E."/>
            <person name="Kautsar S.A."/>
            <person name="Yang D."/>
            <person name="Bader C.D."/>
            <person name="Teijaro C.N."/>
            <person name="Fluegel L."/>
            <person name="Davis C.M."/>
            <person name="Simpson J.R."/>
            <person name="Lauterbach L."/>
            <person name="Steele A.D."/>
            <person name="Gui C."/>
            <person name="Meng S."/>
            <person name="Li G."/>
            <person name="Viehrig K."/>
            <person name="Ye F."/>
            <person name="Su P."/>
            <person name="Kiefer A.F."/>
            <person name="Nichols A."/>
            <person name="Cepeda A.J."/>
            <person name="Yan W."/>
            <person name="Fan B."/>
            <person name="Jiang Y."/>
            <person name="Adhikari A."/>
            <person name="Zheng C.-J."/>
            <person name="Schuster L."/>
            <person name="Cowan T.M."/>
            <person name="Smanski M.J."/>
            <person name="Chevrette M.G."/>
            <person name="De Carvalho L.P.S."/>
            <person name="Shen B."/>
        </authorList>
    </citation>
    <scope>NUCLEOTIDE SEQUENCE [LARGE SCALE GENOMIC DNA]</scope>
    <source>
        <strain evidence="8 9">NPDC048117</strain>
    </source>
</reference>
<dbReference type="Gene3D" id="1.10.10.10">
    <property type="entry name" value="Winged helix-like DNA-binding domain superfamily/Winged helix DNA-binding domain"/>
    <property type="match status" value="1"/>
</dbReference>
<dbReference type="InterPro" id="IPR036388">
    <property type="entry name" value="WH-like_DNA-bd_sf"/>
</dbReference>
<keyword evidence="2" id="KW-0805">Transcription regulation</keyword>
<dbReference type="EMBL" id="JBEZNA010000076">
    <property type="protein sequence ID" value="MEU9580474.1"/>
    <property type="molecule type" value="Genomic_DNA"/>
</dbReference>
<name>A0ABV3EW90_9ACTN</name>
<keyword evidence="4" id="KW-0238">DNA-binding</keyword>
<keyword evidence="7" id="KW-0812">Transmembrane</keyword>
<feature type="transmembrane region" description="Helical" evidence="7">
    <location>
        <begin position="195"/>
        <end position="219"/>
    </location>
</feature>
<dbReference type="SUPFAM" id="SSF88659">
    <property type="entry name" value="Sigma3 and sigma4 domains of RNA polymerase sigma factors"/>
    <property type="match status" value="1"/>
</dbReference>
<evidence type="ECO:0000256" key="1">
    <source>
        <dbReference type="ARBA" id="ARBA00010641"/>
    </source>
</evidence>
<comment type="caution">
    <text evidence="8">The sequence shown here is derived from an EMBL/GenBank/DDBJ whole genome shotgun (WGS) entry which is preliminary data.</text>
</comment>
<dbReference type="RefSeq" id="WP_359276258.1">
    <property type="nucleotide sequence ID" value="NZ_JBEZNA010000076.1"/>
</dbReference>